<protein>
    <submittedName>
        <fullName evidence="1">28456_t:CDS:1</fullName>
    </submittedName>
</protein>
<comment type="caution">
    <text evidence="1">The sequence shown here is derived from an EMBL/GenBank/DDBJ whole genome shotgun (WGS) entry which is preliminary data.</text>
</comment>
<keyword evidence="2" id="KW-1185">Reference proteome</keyword>
<organism evidence="1 2">
    <name type="scientific">Dentiscutata erythropus</name>
    <dbReference type="NCBI Taxonomy" id="1348616"/>
    <lineage>
        <taxon>Eukaryota</taxon>
        <taxon>Fungi</taxon>
        <taxon>Fungi incertae sedis</taxon>
        <taxon>Mucoromycota</taxon>
        <taxon>Glomeromycotina</taxon>
        <taxon>Glomeromycetes</taxon>
        <taxon>Diversisporales</taxon>
        <taxon>Gigasporaceae</taxon>
        <taxon>Dentiscutata</taxon>
    </lineage>
</organism>
<dbReference type="AlphaFoldDB" id="A0A9N8YVA9"/>
<accession>A0A9N8YVA9</accession>
<name>A0A9N8YVA9_9GLOM</name>
<evidence type="ECO:0000313" key="1">
    <source>
        <dbReference type="EMBL" id="CAG8450421.1"/>
    </source>
</evidence>
<sequence length="76" mass="8271">MRKSLFSEGLDDPEKNCFAVLLRDCDGNVVYNLTGDLHLEFVNGGNDKRKCQTGVTAGVESNSQTVSNTPVNQIIP</sequence>
<reference evidence="1" key="1">
    <citation type="submission" date="2021-06" db="EMBL/GenBank/DDBJ databases">
        <authorList>
            <person name="Kallberg Y."/>
            <person name="Tangrot J."/>
            <person name="Rosling A."/>
        </authorList>
    </citation>
    <scope>NUCLEOTIDE SEQUENCE</scope>
    <source>
        <strain evidence="1">MA453B</strain>
    </source>
</reference>
<proteinExistence type="predicted"/>
<gene>
    <name evidence="1" type="ORF">DERYTH_LOCUS482</name>
</gene>
<dbReference type="OrthoDB" id="2401648at2759"/>
<evidence type="ECO:0000313" key="2">
    <source>
        <dbReference type="Proteomes" id="UP000789405"/>
    </source>
</evidence>
<dbReference type="EMBL" id="CAJVPY010000109">
    <property type="protein sequence ID" value="CAG8450421.1"/>
    <property type="molecule type" value="Genomic_DNA"/>
</dbReference>
<dbReference type="Proteomes" id="UP000789405">
    <property type="component" value="Unassembled WGS sequence"/>
</dbReference>